<dbReference type="AlphaFoldDB" id="A0A9Q3KWN0"/>
<accession>A0A9Q3KWN0</accession>
<dbReference type="EMBL" id="AVOT02125717">
    <property type="protein sequence ID" value="MBW0587034.1"/>
    <property type="molecule type" value="Genomic_DNA"/>
</dbReference>
<name>A0A9Q3KWN0_9BASI</name>
<comment type="caution">
    <text evidence="1">The sequence shown here is derived from an EMBL/GenBank/DDBJ whole genome shotgun (WGS) entry which is preliminary data.</text>
</comment>
<keyword evidence="2" id="KW-1185">Reference proteome</keyword>
<dbReference type="Proteomes" id="UP000765509">
    <property type="component" value="Unassembled WGS sequence"/>
</dbReference>
<proteinExistence type="predicted"/>
<gene>
    <name evidence="1" type="ORF">O181_126749</name>
</gene>
<evidence type="ECO:0000313" key="2">
    <source>
        <dbReference type="Proteomes" id="UP000765509"/>
    </source>
</evidence>
<organism evidence="1 2">
    <name type="scientific">Austropuccinia psidii MF-1</name>
    <dbReference type="NCBI Taxonomy" id="1389203"/>
    <lineage>
        <taxon>Eukaryota</taxon>
        <taxon>Fungi</taxon>
        <taxon>Dikarya</taxon>
        <taxon>Basidiomycota</taxon>
        <taxon>Pucciniomycotina</taxon>
        <taxon>Pucciniomycetes</taxon>
        <taxon>Pucciniales</taxon>
        <taxon>Sphaerophragmiaceae</taxon>
        <taxon>Austropuccinia</taxon>
    </lineage>
</organism>
<sequence length="145" mass="16021">MSASTHVSLKAQTHINTICKVWVITPHGASQQFGMLIFVYEMTSTMPPDNLTTLKFLLSCMNWLPDPCLILSDPQNSYAPTLPSRYASAAVPPYPPSRFCTPPYDSSHPLLTILMLILFPPDMPPTLPSHPHCLQSLCSHGALKM</sequence>
<reference evidence="1" key="1">
    <citation type="submission" date="2021-03" db="EMBL/GenBank/DDBJ databases">
        <title>Draft genome sequence of rust myrtle Austropuccinia psidii MF-1, a brazilian biotype.</title>
        <authorList>
            <person name="Quecine M.C."/>
            <person name="Pachon D.M.R."/>
            <person name="Bonatelli M.L."/>
            <person name="Correr F.H."/>
            <person name="Franceschini L.M."/>
            <person name="Leite T.F."/>
            <person name="Margarido G.R.A."/>
            <person name="Almeida C.A."/>
            <person name="Ferrarezi J.A."/>
            <person name="Labate C.A."/>
        </authorList>
    </citation>
    <scope>NUCLEOTIDE SEQUENCE</scope>
    <source>
        <strain evidence="1">MF-1</strain>
    </source>
</reference>
<protein>
    <submittedName>
        <fullName evidence="1">Uncharacterized protein</fullName>
    </submittedName>
</protein>
<evidence type="ECO:0000313" key="1">
    <source>
        <dbReference type="EMBL" id="MBW0587034.1"/>
    </source>
</evidence>